<keyword evidence="2" id="KW-1185">Reference proteome</keyword>
<name>A0A9K3PUQ3_9STRA</name>
<accession>A0A9K3PUQ3</accession>
<dbReference type="Proteomes" id="UP000693970">
    <property type="component" value="Unassembled WGS sequence"/>
</dbReference>
<dbReference type="EMBL" id="JAGRRH010000013">
    <property type="protein sequence ID" value="KAG7360116.1"/>
    <property type="molecule type" value="Genomic_DNA"/>
</dbReference>
<reference evidence="1" key="1">
    <citation type="journal article" date="2021" name="Sci. Rep.">
        <title>Diploid genomic architecture of Nitzschia inconspicua, an elite biomass production diatom.</title>
        <authorList>
            <person name="Oliver A."/>
            <person name="Podell S."/>
            <person name="Pinowska A."/>
            <person name="Traller J.C."/>
            <person name="Smith S.R."/>
            <person name="McClure R."/>
            <person name="Beliaev A."/>
            <person name="Bohutskyi P."/>
            <person name="Hill E.A."/>
            <person name="Rabines A."/>
            <person name="Zheng H."/>
            <person name="Allen L.Z."/>
            <person name="Kuo A."/>
            <person name="Grigoriev I.V."/>
            <person name="Allen A.E."/>
            <person name="Hazlebeck D."/>
            <person name="Allen E.E."/>
        </authorList>
    </citation>
    <scope>NUCLEOTIDE SEQUENCE</scope>
    <source>
        <strain evidence="1">Hildebrandi</strain>
    </source>
</reference>
<organism evidence="1 2">
    <name type="scientific">Nitzschia inconspicua</name>
    <dbReference type="NCBI Taxonomy" id="303405"/>
    <lineage>
        <taxon>Eukaryota</taxon>
        <taxon>Sar</taxon>
        <taxon>Stramenopiles</taxon>
        <taxon>Ochrophyta</taxon>
        <taxon>Bacillariophyta</taxon>
        <taxon>Bacillariophyceae</taxon>
        <taxon>Bacillariophycidae</taxon>
        <taxon>Bacillariales</taxon>
        <taxon>Bacillariaceae</taxon>
        <taxon>Nitzschia</taxon>
    </lineage>
</organism>
<proteinExistence type="predicted"/>
<protein>
    <submittedName>
        <fullName evidence="1">Uncharacterized protein</fullName>
    </submittedName>
</protein>
<dbReference type="AlphaFoldDB" id="A0A9K3PUQ3"/>
<sequence>MKRKAQDIICAAGGGAHVEDQYKKRHDPLLKLYYERPLYINHNADVAGCVANGALYEYAAVTGHPIFEFCRITVLAHWYPRAPAFLQPHFNATFLYQLDATVNEPNNLLISVLFTVSTYSHIMQSSGAHARQMDADFDDNSMANNDGLEFFPIISTLPKPRSARRKPNSSRPDRT</sequence>
<evidence type="ECO:0000313" key="2">
    <source>
        <dbReference type="Proteomes" id="UP000693970"/>
    </source>
</evidence>
<comment type="caution">
    <text evidence="1">The sequence shown here is derived from an EMBL/GenBank/DDBJ whole genome shotgun (WGS) entry which is preliminary data.</text>
</comment>
<reference evidence="1" key="2">
    <citation type="submission" date="2021-04" db="EMBL/GenBank/DDBJ databases">
        <authorList>
            <person name="Podell S."/>
        </authorList>
    </citation>
    <scope>NUCLEOTIDE SEQUENCE</scope>
    <source>
        <strain evidence="1">Hildebrandi</strain>
    </source>
</reference>
<gene>
    <name evidence="1" type="ORF">IV203_035215</name>
</gene>
<evidence type="ECO:0000313" key="1">
    <source>
        <dbReference type="EMBL" id="KAG7360116.1"/>
    </source>
</evidence>
<dbReference type="OrthoDB" id="432234at2759"/>